<dbReference type="Gene3D" id="3.40.710.10">
    <property type="entry name" value="DD-peptidase/beta-lactamase superfamily"/>
    <property type="match status" value="1"/>
</dbReference>
<evidence type="ECO:0000259" key="1">
    <source>
        <dbReference type="Pfam" id="PF00144"/>
    </source>
</evidence>
<reference evidence="2 3" key="1">
    <citation type="journal article" date="2010" name="Stand. Genomic Sci.">
        <title>Complete genome sequence of Conexibacter woesei type strain (ID131577).</title>
        <authorList>
            <person name="Pukall R."/>
            <person name="Lapidus A."/>
            <person name="Glavina Del Rio T."/>
            <person name="Copeland A."/>
            <person name="Tice H."/>
            <person name="Cheng J.-F."/>
            <person name="Lucas S."/>
            <person name="Chen F."/>
            <person name="Nolan M."/>
            <person name="Bruce D."/>
            <person name="Goodwin L."/>
            <person name="Pitluck S."/>
            <person name="Mavromatis K."/>
            <person name="Ivanova N."/>
            <person name="Ovchinnikova G."/>
            <person name="Pati A."/>
            <person name="Chen A."/>
            <person name="Palaniappan K."/>
            <person name="Land M."/>
            <person name="Hauser L."/>
            <person name="Chang Y.-J."/>
            <person name="Jeffries C.D."/>
            <person name="Chain P."/>
            <person name="Meincke L."/>
            <person name="Sims D."/>
            <person name="Brettin T."/>
            <person name="Detter J.C."/>
            <person name="Rohde M."/>
            <person name="Goeker M."/>
            <person name="Bristow J."/>
            <person name="Eisen J.A."/>
            <person name="Markowitz V."/>
            <person name="Kyrpides N.C."/>
            <person name="Klenk H.-P."/>
            <person name="Hugenholtz P."/>
        </authorList>
    </citation>
    <scope>NUCLEOTIDE SEQUENCE [LARGE SCALE GENOMIC DNA]</scope>
    <source>
        <strain evidence="3">DSM 14684 / CIP 108061 / JCM 11494 / NBRC 100937 / ID131577</strain>
    </source>
</reference>
<dbReference type="Proteomes" id="UP000008229">
    <property type="component" value="Chromosome"/>
</dbReference>
<dbReference type="PANTHER" id="PTHR46825:SF7">
    <property type="entry name" value="D-ALANYL-D-ALANINE CARBOXYPEPTIDASE"/>
    <property type="match status" value="1"/>
</dbReference>
<dbReference type="STRING" id="469383.Cwoe_4430"/>
<evidence type="ECO:0000313" key="2">
    <source>
        <dbReference type="EMBL" id="ADB52844.1"/>
    </source>
</evidence>
<proteinExistence type="predicted"/>
<accession>D3F7V0</accession>
<name>D3F7V0_CONWI</name>
<dbReference type="EMBL" id="CP001854">
    <property type="protein sequence ID" value="ADB52844.1"/>
    <property type="molecule type" value="Genomic_DNA"/>
</dbReference>
<protein>
    <submittedName>
        <fullName evidence="2">Beta-lactamase</fullName>
    </submittedName>
</protein>
<evidence type="ECO:0000313" key="3">
    <source>
        <dbReference type="Proteomes" id="UP000008229"/>
    </source>
</evidence>
<dbReference type="AlphaFoldDB" id="D3F7V0"/>
<dbReference type="InterPro" id="IPR050491">
    <property type="entry name" value="AmpC-like"/>
</dbReference>
<feature type="domain" description="Beta-lactamase-related" evidence="1">
    <location>
        <begin position="106"/>
        <end position="393"/>
    </location>
</feature>
<sequence>MLQSITRSGWRQRMFAASPKLTQVPRNVRAGSPRIAAVVPNSWRTLALALIAPVLAALAFVAPAQAAPLSPADQAFVDTTVADALRANPGGQMGMAISLRGPAGDYARAYGYANNTSRTALTLNDHFRIGSVTKTFTATSVLRLIEAGRLSFSDTVDRFIPRIPNGSTMTVRHLLSMQDGLFDYQQDSGLRVTFGLTPWNAIEPEQIIAVLQNPANRPLFAPGTRTQYSESAYFVLGKILEVVTGRDAEAYITDDVITPLGLTNSKFPSAANSSPIYAMPAPYATGYAASAIFPGTTQDVTATNPNFAWTSGAIISTVGDLEKYARELGTGALIRAATQTDRLSFCPIPYSGEGPTAFGYGLGMMSFGSWIGHGGSWAGNNAVAWYEPTSGATFGGAENYVGGTVPVKVWQQVFTRIAERLYPGSMATPRYPTC</sequence>
<gene>
    <name evidence="2" type="ordered locus">Cwoe_4430</name>
</gene>
<dbReference type="eggNOG" id="COG1680">
    <property type="taxonomic scope" value="Bacteria"/>
</dbReference>
<keyword evidence="3" id="KW-1185">Reference proteome</keyword>
<dbReference type="InterPro" id="IPR001466">
    <property type="entry name" value="Beta-lactam-related"/>
</dbReference>
<dbReference type="SUPFAM" id="SSF56601">
    <property type="entry name" value="beta-lactamase/transpeptidase-like"/>
    <property type="match status" value="1"/>
</dbReference>
<dbReference type="PANTHER" id="PTHR46825">
    <property type="entry name" value="D-ALANYL-D-ALANINE-CARBOXYPEPTIDASE/ENDOPEPTIDASE AMPH"/>
    <property type="match status" value="1"/>
</dbReference>
<dbReference type="OrthoDB" id="3174977at2"/>
<dbReference type="InterPro" id="IPR012338">
    <property type="entry name" value="Beta-lactam/transpept-like"/>
</dbReference>
<reference evidence="3" key="2">
    <citation type="submission" date="2010-01" db="EMBL/GenBank/DDBJ databases">
        <title>The complete genome of Conexibacter woesei DSM 14684.</title>
        <authorList>
            <consortium name="US DOE Joint Genome Institute (JGI-PGF)"/>
            <person name="Lucas S."/>
            <person name="Copeland A."/>
            <person name="Lapidus A."/>
            <person name="Glavina del Rio T."/>
            <person name="Dalin E."/>
            <person name="Tice H."/>
            <person name="Bruce D."/>
            <person name="Goodwin L."/>
            <person name="Pitluck S."/>
            <person name="Kyrpides N."/>
            <person name="Mavromatis K."/>
            <person name="Ivanova N."/>
            <person name="Mikhailova N."/>
            <person name="Chertkov O."/>
            <person name="Brettin T."/>
            <person name="Detter J.C."/>
            <person name="Han C."/>
            <person name="Larimer F."/>
            <person name="Land M."/>
            <person name="Hauser L."/>
            <person name="Markowitz V."/>
            <person name="Cheng J.-F."/>
            <person name="Hugenholtz P."/>
            <person name="Woyke T."/>
            <person name="Wu D."/>
            <person name="Pukall R."/>
            <person name="Steenblock K."/>
            <person name="Schneider S."/>
            <person name="Klenk H.-P."/>
            <person name="Eisen J.A."/>
        </authorList>
    </citation>
    <scope>NUCLEOTIDE SEQUENCE [LARGE SCALE GENOMIC DNA]</scope>
    <source>
        <strain evidence="3">DSM 14684 / CIP 108061 / JCM 11494 / NBRC 100937 / ID131577</strain>
    </source>
</reference>
<organism evidence="2 3">
    <name type="scientific">Conexibacter woesei (strain DSM 14684 / CCUG 47730 / CIP 108061 / JCM 11494 / NBRC 100937 / ID131577)</name>
    <dbReference type="NCBI Taxonomy" id="469383"/>
    <lineage>
        <taxon>Bacteria</taxon>
        <taxon>Bacillati</taxon>
        <taxon>Actinomycetota</taxon>
        <taxon>Thermoleophilia</taxon>
        <taxon>Solirubrobacterales</taxon>
        <taxon>Conexibacteraceae</taxon>
        <taxon>Conexibacter</taxon>
    </lineage>
</organism>
<dbReference type="KEGG" id="cwo:Cwoe_4430"/>
<dbReference type="Pfam" id="PF00144">
    <property type="entry name" value="Beta-lactamase"/>
    <property type="match status" value="1"/>
</dbReference>
<dbReference type="HOGENOM" id="CLU_020027_2_1_11"/>